<dbReference type="GO" id="GO:0005737">
    <property type="term" value="C:cytoplasm"/>
    <property type="evidence" value="ECO:0007669"/>
    <property type="project" value="TreeGrafter"/>
</dbReference>
<evidence type="ECO:0000256" key="1">
    <source>
        <dbReference type="ARBA" id="ARBA00001947"/>
    </source>
</evidence>
<dbReference type="InterPro" id="IPR012677">
    <property type="entry name" value="Nucleotide-bd_a/b_plait_sf"/>
</dbReference>
<evidence type="ECO:0000256" key="3">
    <source>
        <dbReference type="ARBA" id="ARBA00022723"/>
    </source>
</evidence>
<dbReference type="InterPro" id="IPR016193">
    <property type="entry name" value="Cytidine_deaminase-like"/>
</dbReference>
<dbReference type="Gene3D" id="3.40.140.10">
    <property type="entry name" value="Cytidine Deaminase, domain 2"/>
    <property type="match status" value="1"/>
</dbReference>
<dbReference type="PANTHER" id="PTHR11086:SF18">
    <property type="entry name" value="DEOXYCYTIDYLATE DEAMINASE"/>
    <property type="match status" value="1"/>
</dbReference>
<dbReference type="Pfam" id="PF00383">
    <property type="entry name" value="dCMP_cyt_deam_1"/>
    <property type="match status" value="1"/>
</dbReference>
<feature type="region of interest" description="Disordered" evidence="11">
    <location>
        <begin position="282"/>
        <end position="319"/>
    </location>
</feature>
<feature type="region of interest" description="Disordered" evidence="11">
    <location>
        <begin position="95"/>
        <end position="226"/>
    </location>
</feature>
<dbReference type="EMBL" id="JABANM010034260">
    <property type="protein sequence ID" value="KAF4699921.1"/>
    <property type="molecule type" value="Genomic_DNA"/>
</dbReference>
<evidence type="ECO:0000256" key="11">
    <source>
        <dbReference type="SAM" id="MobiDB-lite"/>
    </source>
</evidence>
<dbReference type="PROSITE" id="PS51747">
    <property type="entry name" value="CYT_DCMP_DEAMINASES_2"/>
    <property type="match status" value="1"/>
</dbReference>
<dbReference type="CDD" id="cd01286">
    <property type="entry name" value="deoxycytidylate_deaminase"/>
    <property type="match status" value="1"/>
</dbReference>
<feature type="domain" description="RRM" evidence="12">
    <location>
        <begin position="1"/>
        <end position="44"/>
    </location>
</feature>
<organism evidence="15 16">
    <name type="scientific">Perkinsus olseni</name>
    <name type="common">Perkinsus atlanticus</name>
    <dbReference type="NCBI Taxonomy" id="32597"/>
    <lineage>
        <taxon>Eukaryota</taxon>
        <taxon>Sar</taxon>
        <taxon>Alveolata</taxon>
        <taxon>Perkinsozoa</taxon>
        <taxon>Perkinsea</taxon>
        <taxon>Perkinsida</taxon>
        <taxon>Perkinsidae</taxon>
        <taxon>Perkinsus</taxon>
    </lineage>
</organism>
<dbReference type="GO" id="GO:0009165">
    <property type="term" value="P:nucleotide biosynthetic process"/>
    <property type="evidence" value="ECO:0007669"/>
    <property type="project" value="UniProtKB-KW"/>
</dbReference>
<dbReference type="PANTHER" id="PTHR11086">
    <property type="entry name" value="DEOXYCYTIDYLATE DEAMINASE-RELATED"/>
    <property type="match status" value="1"/>
</dbReference>
<comment type="caution">
    <text evidence="15">The sequence shown here is derived from an EMBL/GenBank/DDBJ whole genome shotgun (WGS) entry which is preliminary data.</text>
</comment>
<dbReference type="InterPro" id="IPR011992">
    <property type="entry name" value="EF-hand-dom_pair"/>
</dbReference>
<keyword evidence="7" id="KW-0106">Calcium</keyword>
<dbReference type="InterPro" id="IPR002048">
    <property type="entry name" value="EF_hand_dom"/>
</dbReference>
<dbReference type="InterPro" id="IPR018247">
    <property type="entry name" value="EF_Hand_1_Ca_BS"/>
</dbReference>
<dbReference type="InterPro" id="IPR035105">
    <property type="entry name" value="Deoxycytidylate_deaminase_dom"/>
</dbReference>
<feature type="compositionally biased region" description="Basic and acidic residues" evidence="11">
    <location>
        <begin position="309"/>
        <end position="319"/>
    </location>
</feature>
<evidence type="ECO:0000259" key="13">
    <source>
        <dbReference type="PROSITE" id="PS50222"/>
    </source>
</evidence>
<dbReference type="SMART" id="SM00054">
    <property type="entry name" value="EFh"/>
    <property type="match status" value="3"/>
</dbReference>
<keyword evidence="5" id="KW-0378">Hydrolase</keyword>
<dbReference type="Gene3D" id="2.60.40.790">
    <property type="match status" value="1"/>
</dbReference>
<dbReference type="FunFam" id="3.40.140.10:FF:000021">
    <property type="entry name" value="Deoxycytidylate deaminase"/>
    <property type="match status" value="1"/>
</dbReference>
<keyword evidence="6" id="KW-0862">Zinc</keyword>
<dbReference type="InterPro" id="IPR015517">
    <property type="entry name" value="dCMP_deaminase-rel"/>
</dbReference>
<dbReference type="InterPro" id="IPR002125">
    <property type="entry name" value="CMP_dCMP_dom"/>
</dbReference>
<dbReference type="SUPFAM" id="SSF54928">
    <property type="entry name" value="RNA-binding domain, RBD"/>
    <property type="match status" value="1"/>
</dbReference>
<dbReference type="GO" id="GO:0004132">
    <property type="term" value="F:dCMP deaminase activity"/>
    <property type="evidence" value="ECO:0007669"/>
    <property type="project" value="UniProtKB-EC"/>
</dbReference>
<sequence>GRSRGFGYVTFQTPAEAQAAIQGGVDGQGNTIDGKWVEVKPSTREGTGPSKFMQGGVARYNNMGGGGRGGTGGWGMAPPPPQHYMAASPQPAHYGSGYGMHQNPAAASGHPHHHQSAAMGFGGSSNGLNPGNGNRTTPSNGYTIDSPGAQQQQQNNGYGPPGGVMSPAHGYHLLQQQQQQQQRTVAPAPGYHHHHQQQHQQNPAPQLYTPQAAGSSGADPMTGTNGSDMYSSGKLLGRLGHWKNVIKVTVFGDEAASHYSTIESPPHSLDYDVLAMGLSTSTSESQKAESPYKTVPVGSSSTSGEESDEMKRSDSKLKKSLTEKGDKSYYYAHSRDFYVPPDAKVVTGPGLITGGQPELIARSPSPEPRNVMKKRPVKQYSWFDDEEKVKVYTEDPQLLAALEDDSVEAHSRFTATGFDLWVDTLDGWRVILSVPTLNAEVVPEECKHRLSKGKRVSVTLKKKNVHRTCSLRRSASMSSDPQGSAPRSDYLKWDDYFMSVAFLTAMRSKDRESRGGVVIVNDQNRIVALGYNGMPRGISDKDLPWASHHEDKAQEKHMYICHATINAIMNKNQHSVRDCRIYATAFPCCECAKFIVQSGIRRIAYIADEQEDGALEDSPSMEAGRVMFSLAGISMIPIKLKRKELVIKYKGQNELPALSLRRRLTKSVGSGDPSIVILDAAKKAAAEPRARSDVNVAEALFSRSLEGVGVLTASEVKFLWESVKPRSSSEEFRLSVLTEFGSGARAWQSITCSGEVNYIAVEEINRLGESLHASAAEWLNGVVGIYATSIARGDFLKAVDLPQSELRWLDPVYGVAQCARAMNPTLMAAARDTGIQQILASSQFRVEEVAYVLGLTSTEDAEAVWRLCLVEAAGSDPSPVGTLARWALGELPGQVLLAALTLLGTSPNPSILYGKLWRIDRIAEVVADLRAAYRGREVVSARMLRVLLERARPPPTDESPGTQVEESSIPVQGEAFLKYLTEVLCDWLLSSLLRSSAFMYQPTSVDLGTILQFVESQGSSPIGFISAAMQQKWPEVDRILDWDGCASSDAHRLVEGTVERLVGRRQSMQDVREMFCLVGVMSRAQARTARQQLFDLHKCLVEEDNSSLLAVLDPASTGRVSIEAVPAAITAAGFDYSTNELTRFQRLLDPTGRGSVRSDTVTFIAATAPSELSSGQQTLVLQQPGGAPEPSTAYGQASPRADRSLECLRKLLLAHRRVIRSIDWAMTELERRRAPEDASLPGTIPWVSVDQFTWVMRSLGVMQLPGLSQDEMHLLCHALEDSAHGPGRVSLRMWRHHLEMEYFLEHQVSASIGRAISADPARFWSLGKGIKPAQLSVLAGASSAEAEAFLEGLGDRSLREVASALHARRALLEGSLRVPLENLFDMYDKDHSGTVDARELRSCLIALGSPTNLDPAQLPLWLRQVGVNLGDNGGRTELTKDQFVRLMGPLLLIELDWLAVGQVKPMIGILKDAFHEFDDDATSSLDLAEFRSFVCKFTKNAVINLTESEVGLLFNDVDKNGDGEVDIEEFLNGFKGWLCDRAQAPERSDGDLNLALAKYKLRHTRPLRILEVAVVFSKLPSSCRLAPIIPADCLPSRTLLAPLSSSKMDAVSGLLSTDPMLAAALLLDRKKSRIPRASELNLDRSELPPDEVRGQPGGWFALCGNVLNERVGASRWSPLRLRREMAKAVMHGTEFQRLKQSFVSLTVSAVQGVEPTVSCESRRLRFTWYSNHLGRFVPGISSWEVDYVVDAKQPSSWIPEDPASFPLLLHLPSSIERDGLCLLIDALVCLRETEGAGTKTPTVDVSVAWTTIPASEAALDTGCCMGRGFFGLFEIPHATTGYSWELVLHGGSIEWKENVQGTNRAVTGLKRLFTGPVAESKMVVKFVSKPSTEQLQALTLLPDRGYICPIYFAELAQLYRLYCFLITHNRQEQRVDGAALFAESTGYTGSLLDPVVVMFPAIGEDS</sequence>
<comment type="cofactor">
    <cofactor evidence="1">
        <name>Zn(2+)</name>
        <dbReference type="ChEBI" id="CHEBI:29105"/>
    </cofactor>
</comment>
<dbReference type="Pfam" id="PF13499">
    <property type="entry name" value="EF-hand_7"/>
    <property type="match status" value="1"/>
</dbReference>
<evidence type="ECO:0000256" key="6">
    <source>
        <dbReference type="ARBA" id="ARBA00022833"/>
    </source>
</evidence>
<dbReference type="InterPro" id="IPR008978">
    <property type="entry name" value="HSP20-like_chaperone"/>
</dbReference>
<feature type="non-terminal residue" evidence="15">
    <location>
        <position position="1"/>
    </location>
</feature>
<proteinExistence type="inferred from homology"/>
<evidence type="ECO:0000256" key="8">
    <source>
        <dbReference type="ARBA" id="ARBA00038938"/>
    </source>
</evidence>
<keyword evidence="10" id="KW-0694">RNA-binding</keyword>
<comment type="similarity">
    <text evidence="2">Belongs to the cytidine and deoxycytidylate deaminase family.</text>
</comment>
<evidence type="ECO:0000259" key="12">
    <source>
        <dbReference type="PROSITE" id="PS50102"/>
    </source>
</evidence>
<dbReference type="Gene3D" id="3.30.70.330">
    <property type="match status" value="1"/>
</dbReference>
<dbReference type="PROSITE" id="PS50222">
    <property type="entry name" value="EF_HAND_2"/>
    <property type="match status" value="3"/>
</dbReference>
<dbReference type="GO" id="GO:0005509">
    <property type="term" value="F:calcium ion binding"/>
    <property type="evidence" value="ECO:0007669"/>
    <property type="project" value="InterPro"/>
</dbReference>
<dbReference type="GO" id="GO:0003723">
    <property type="term" value="F:RNA binding"/>
    <property type="evidence" value="ECO:0007669"/>
    <property type="project" value="UniProtKB-UniRule"/>
</dbReference>
<keyword evidence="3" id="KW-0479">Metal-binding</keyword>
<dbReference type="Proteomes" id="UP000574390">
    <property type="component" value="Unassembled WGS sequence"/>
</dbReference>
<feature type="domain" description="EF-hand" evidence="13">
    <location>
        <begin position="1375"/>
        <end position="1410"/>
    </location>
</feature>
<feature type="compositionally biased region" description="Low complexity" evidence="11">
    <location>
        <begin position="294"/>
        <end position="304"/>
    </location>
</feature>
<accession>A0A7J6PW91</accession>
<feature type="domain" description="CMP/dCMP-type deaminase" evidence="14">
    <location>
        <begin position="492"/>
        <end position="617"/>
    </location>
</feature>
<feature type="compositionally biased region" description="Low complexity" evidence="11">
    <location>
        <begin position="147"/>
        <end position="158"/>
    </location>
</feature>
<gene>
    <name evidence="15" type="ORF">FOZ62_003458</name>
</gene>
<evidence type="ECO:0000256" key="9">
    <source>
        <dbReference type="ARBA" id="ARBA00041763"/>
    </source>
</evidence>
<evidence type="ECO:0000256" key="7">
    <source>
        <dbReference type="ARBA" id="ARBA00022837"/>
    </source>
</evidence>
<dbReference type="SUPFAM" id="SSF47473">
    <property type="entry name" value="EF-hand"/>
    <property type="match status" value="1"/>
</dbReference>
<dbReference type="EC" id="3.5.4.12" evidence="8"/>
<evidence type="ECO:0000256" key="5">
    <source>
        <dbReference type="ARBA" id="ARBA00022801"/>
    </source>
</evidence>
<dbReference type="SUPFAM" id="SSF53927">
    <property type="entry name" value="Cytidine deaminase-like"/>
    <property type="match status" value="1"/>
</dbReference>
<dbReference type="Gene3D" id="1.10.238.10">
    <property type="entry name" value="EF-hand"/>
    <property type="match status" value="2"/>
</dbReference>
<reference evidence="15 16" key="1">
    <citation type="submission" date="2020-04" db="EMBL/GenBank/DDBJ databases">
        <title>Perkinsus olseni comparative genomics.</title>
        <authorList>
            <person name="Bogema D.R."/>
        </authorList>
    </citation>
    <scope>NUCLEOTIDE SEQUENCE [LARGE SCALE GENOMIC DNA]</scope>
    <source>
        <strain evidence="15">ATCC PRA-205</strain>
    </source>
</reference>
<feature type="compositionally biased region" description="Polar residues" evidence="11">
    <location>
        <begin position="202"/>
        <end position="214"/>
    </location>
</feature>
<evidence type="ECO:0000256" key="4">
    <source>
        <dbReference type="ARBA" id="ARBA00022727"/>
    </source>
</evidence>
<dbReference type="PROSITE" id="PS00018">
    <property type="entry name" value="EF_HAND_1"/>
    <property type="match status" value="2"/>
</dbReference>
<evidence type="ECO:0000313" key="15">
    <source>
        <dbReference type="EMBL" id="KAF4699921.1"/>
    </source>
</evidence>
<dbReference type="PROSITE" id="PS50102">
    <property type="entry name" value="RRM"/>
    <property type="match status" value="1"/>
</dbReference>
<dbReference type="Pfam" id="PF13405">
    <property type="entry name" value="EF-hand_6"/>
    <property type="match status" value="1"/>
</dbReference>
<evidence type="ECO:0000256" key="10">
    <source>
        <dbReference type="PROSITE-ProRule" id="PRU00176"/>
    </source>
</evidence>
<evidence type="ECO:0000313" key="16">
    <source>
        <dbReference type="Proteomes" id="UP000574390"/>
    </source>
</evidence>
<dbReference type="InterPro" id="IPR000504">
    <property type="entry name" value="RRM_dom"/>
</dbReference>
<protein>
    <recommendedName>
        <fullName evidence="9">dCMP deaminase</fullName>
        <ecNumber evidence="8">3.5.4.12</ecNumber>
    </recommendedName>
    <alternativeName>
        <fullName evidence="9">dCMP deaminase</fullName>
    </alternativeName>
</protein>
<dbReference type="InterPro" id="IPR035979">
    <property type="entry name" value="RBD_domain_sf"/>
</dbReference>
<feature type="non-terminal residue" evidence="15">
    <location>
        <position position="1966"/>
    </location>
</feature>
<feature type="domain" description="EF-hand" evidence="13">
    <location>
        <begin position="1505"/>
        <end position="1540"/>
    </location>
</feature>
<evidence type="ECO:0000256" key="2">
    <source>
        <dbReference type="ARBA" id="ARBA00006576"/>
    </source>
</evidence>
<keyword evidence="4" id="KW-0545">Nucleotide biosynthesis</keyword>
<feature type="domain" description="EF-hand" evidence="13">
    <location>
        <begin position="1465"/>
        <end position="1500"/>
    </location>
</feature>
<name>A0A7J6PW91_PEROL</name>
<dbReference type="CDD" id="cd00051">
    <property type="entry name" value="EFh"/>
    <property type="match status" value="1"/>
</dbReference>
<evidence type="ECO:0000259" key="14">
    <source>
        <dbReference type="PROSITE" id="PS51747"/>
    </source>
</evidence>